<name>A0A174WCZ1_FLAPL</name>
<reference evidence="2 3" key="1">
    <citation type="submission" date="2015-09" db="EMBL/GenBank/DDBJ databases">
        <authorList>
            <consortium name="Pathogen Informatics"/>
        </authorList>
    </citation>
    <scope>NUCLEOTIDE SEQUENCE [LARGE SCALE GENOMIC DNA]</scope>
    <source>
        <strain evidence="2 3">2789STDY5608854</strain>
    </source>
</reference>
<feature type="region of interest" description="Disordered" evidence="1">
    <location>
        <begin position="1"/>
        <end position="30"/>
    </location>
</feature>
<evidence type="ECO:0000256" key="1">
    <source>
        <dbReference type="SAM" id="MobiDB-lite"/>
    </source>
</evidence>
<evidence type="ECO:0000313" key="3">
    <source>
        <dbReference type="Proteomes" id="UP000095746"/>
    </source>
</evidence>
<dbReference type="AlphaFoldDB" id="A0A174WCZ1"/>
<proteinExistence type="predicted"/>
<accession>A0A174WCZ1</accession>
<evidence type="ECO:0000313" key="2">
    <source>
        <dbReference type="EMBL" id="CUQ42050.1"/>
    </source>
</evidence>
<dbReference type="EMBL" id="CYZT01001099">
    <property type="protein sequence ID" value="CUQ42050.1"/>
    <property type="molecule type" value="Genomic_DNA"/>
</dbReference>
<dbReference type="Proteomes" id="UP000095746">
    <property type="component" value="Unassembled WGS sequence"/>
</dbReference>
<sequence>MVSSFHRGLAAPPPNSARISSRENVSSPGIPVFRSSSRSLDMVLTCFA</sequence>
<organism evidence="2 3">
    <name type="scientific">Flavonifractor plautii</name>
    <name type="common">Fusobacterium plautii</name>
    <dbReference type="NCBI Taxonomy" id="292800"/>
    <lineage>
        <taxon>Bacteria</taxon>
        <taxon>Bacillati</taxon>
        <taxon>Bacillota</taxon>
        <taxon>Clostridia</taxon>
        <taxon>Eubacteriales</taxon>
        <taxon>Oscillospiraceae</taxon>
        <taxon>Flavonifractor</taxon>
    </lineage>
</organism>
<feature type="compositionally biased region" description="Polar residues" evidence="1">
    <location>
        <begin position="17"/>
        <end position="27"/>
    </location>
</feature>
<gene>
    <name evidence="2" type="ORF">ERS852411_04385</name>
</gene>
<protein>
    <submittedName>
        <fullName evidence="2">Uncharacterized protein</fullName>
    </submittedName>
</protein>